<feature type="transmembrane region" description="Helical" evidence="2">
    <location>
        <begin position="261"/>
        <end position="284"/>
    </location>
</feature>
<protein>
    <recommendedName>
        <fullName evidence="3">DUF6535 domain-containing protein</fullName>
    </recommendedName>
</protein>
<dbReference type="InterPro" id="IPR045338">
    <property type="entry name" value="DUF6535"/>
</dbReference>
<evidence type="ECO:0000259" key="3">
    <source>
        <dbReference type="Pfam" id="PF20153"/>
    </source>
</evidence>
<reference evidence="4 5" key="1">
    <citation type="submission" date="2024-02" db="EMBL/GenBank/DDBJ databases">
        <title>A draft genome for the cacao thread blight pathogen Marasmius crinis-equi.</title>
        <authorList>
            <person name="Cohen S.P."/>
            <person name="Baruah I.K."/>
            <person name="Amoako-Attah I."/>
            <person name="Bukari Y."/>
            <person name="Meinhardt L.W."/>
            <person name="Bailey B.A."/>
        </authorList>
    </citation>
    <scope>NUCLEOTIDE SEQUENCE [LARGE SCALE GENOMIC DNA]</scope>
    <source>
        <strain evidence="4 5">GH-76</strain>
    </source>
</reference>
<dbReference type="Proteomes" id="UP001465976">
    <property type="component" value="Unassembled WGS sequence"/>
</dbReference>
<gene>
    <name evidence="4" type="ORF">V5O48_007344</name>
</gene>
<proteinExistence type="predicted"/>
<feature type="transmembrane region" description="Helical" evidence="2">
    <location>
        <begin position="107"/>
        <end position="124"/>
    </location>
</feature>
<keyword evidence="2" id="KW-0812">Transmembrane</keyword>
<feature type="region of interest" description="Disordered" evidence="1">
    <location>
        <begin position="1"/>
        <end position="78"/>
    </location>
</feature>
<name>A0ABR3FGZ2_9AGAR</name>
<keyword evidence="2" id="KW-0472">Membrane</keyword>
<feature type="compositionally biased region" description="Low complexity" evidence="1">
    <location>
        <begin position="28"/>
        <end position="41"/>
    </location>
</feature>
<accession>A0ABR3FGZ2</accession>
<organism evidence="4 5">
    <name type="scientific">Marasmius crinis-equi</name>
    <dbReference type="NCBI Taxonomy" id="585013"/>
    <lineage>
        <taxon>Eukaryota</taxon>
        <taxon>Fungi</taxon>
        <taxon>Dikarya</taxon>
        <taxon>Basidiomycota</taxon>
        <taxon>Agaricomycotina</taxon>
        <taxon>Agaricomycetes</taxon>
        <taxon>Agaricomycetidae</taxon>
        <taxon>Agaricales</taxon>
        <taxon>Marasmiineae</taxon>
        <taxon>Marasmiaceae</taxon>
        <taxon>Marasmius</taxon>
    </lineage>
</organism>
<keyword evidence="2" id="KW-1133">Transmembrane helix</keyword>
<comment type="caution">
    <text evidence="4">The sequence shown here is derived from an EMBL/GenBank/DDBJ whole genome shotgun (WGS) entry which is preliminary data.</text>
</comment>
<evidence type="ECO:0000256" key="1">
    <source>
        <dbReference type="SAM" id="MobiDB-lite"/>
    </source>
</evidence>
<feature type="transmembrane region" description="Helical" evidence="2">
    <location>
        <begin position="174"/>
        <end position="192"/>
    </location>
</feature>
<feature type="compositionally biased region" description="Basic and acidic residues" evidence="1">
    <location>
        <begin position="16"/>
        <end position="26"/>
    </location>
</feature>
<sequence>MSGGSTFFNESVDLNEPNHTHSRDRQNSAFTSTSSRTAADSVVNDHGLPSNGAENGKLASQITDPWTDGGPYFSSPQVKGDPWEAIIKTVDKVDDEMAKGWREDIDTLLVFAGLFSAAVTAFIIESYRWLQPDPEDRIISLLSDISSQLKNPSIDTSTPSAFAPTPSVVRINTVWFLSLVMSLSAVLFGILCKQWLREHRHDTHTATREEAMLLRQLRHESFSKWGVPTFLAFLPILLELALILFFVGILDLLWSLHPVPASLVTGAIAVSVGIYILTTILPTWRAIYILAQDKIIQEPITICPYKSPQSWLFYVFSLGIVQTLFPDKLYPRFPDWARSDLRVIRDFFISSEAVESFPFLHRPYRLEGLKWLVQSFGDNTSLSNYLFQCLQRCEHPRETVAYALDLPTESYATHLPHENPLDSLYHAFFVKHPDPDIQMFVKELKMRYVYHTGELTTADPLDALATRIFSSNGPTTAFYRGVVERIRSGKHLKVEIAFQCDNLIESGLKNGDGMVSDLKNAALLLCMSLWSHPLPRIREESIVALDDFELFFSMNTAYADTSQEVKQCFSVFLNQLFATMFDINERPTCAPVICSDRGREFVSFLNDLIVYKGLVEDRALETRWVEVKRRLASAQTS</sequence>
<evidence type="ECO:0000313" key="4">
    <source>
        <dbReference type="EMBL" id="KAL0574618.1"/>
    </source>
</evidence>
<evidence type="ECO:0000256" key="2">
    <source>
        <dbReference type="SAM" id="Phobius"/>
    </source>
</evidence>
<feature type="transmembrane region" description="Helical" evidence="2">
    <location>
        <begin position="225"/>
        <end position="249"/>
    </location>
</feature>
<keyword evidence="5" id="KW-1185">Reference proteome</keyword>
<evidence type="ECO:0000313" key="5">
    <source>
        <dbReference type="Proteomes" id="UP001465976"/>
    </source>
</evidence>
<dbReference type="Pfam" id="PF20153">
    <property type="entry name" value="DUF6535"/>
    <property type="match status" value="1"/>
</dbReference>
<feature type="domain" description="DUF6535" evidence="3">
    <location>
        <begin position="83"/>
        <end position="255"/>
    </location>
</feature>
<dbReference type="EMBL" id="JBAHYK010000381">
    <property type="protein sequence ID" value="KAL0574618.1"/>
    <property type="molecule type" value="Genomic_DNA"/>
</dbReference>